<dbReference type="Proteomes" id="UP001333110">
    <property type="component" value="Unassembled WGS sequence"/>
</dbReference>
<protein>
    <recommendedName>
        <fullName evidence="2">Nucleolus and neural progenitor protein-like N-terminal domain-containing protein</fullName>
    </recommendedName>
</protein>
<keyword evidence="4" id="KW-1185">Reference proteome</keyword>
<feature type="compositionally biased region" description="Basic residues" evidence="1">
    <location>
        <begin position="51"/>
        <end position="60"/>
    </location>
</feature>
<evidence type="ECO:0000313" key="3">
    <source>
        <dbReference type="EMBL" id="KAK4829293.1"/>
    </source>
</evidence>
<evidence type="ECO:0000313" key="4">
    <source>
        <dbReference type="Proteomes" id="UP001333110"/>
    </source>
</evidence>
<proteinExistence type="predicted"/>
<comment type="caution">
    <text evidence="3">The sequence shown here is derived from an EMBL/GenBank/DDBJ whole genome shotgun (WGS) entry which is preliminary data.</text>
</comment>
<accession>A0AAN7SIC7</accession>
<feature type="region of interest" description="Disordered" evidence="1">
    <location>
        <begin position="47"/>
        <end position="67"/>
    </location>
</feature>
<dbReference type="GO" id="GO:0005634">
    <property type="term" value="C:nucleus"/>
    <property type="evidence" value="ECO:0007669"/>
    <property type="project" value="TreeGrafter"/>
</dbReference>
<dbReference type="Pfam" id="PF14780">
    <property type="entry name" value="NEPRO_N"/>
    <property type="match status" value="1"/>
</dbReference>
<name>A0AAN7SIC7_MYCAM</name>
<feature type="domain" description="Nucleolus and neural progenitor protein-like N-terminal" evidence="2">
    <location>
        <begin position="99"/>
        <end position="166"/>
    </location>
</feature>
<dbReference type="PANTHER" id="PTHR34761:SF1">
    <property type="entry name" value="NUCLEOLUS AND NEURAL PROGENITOR PROTEIN"/>
    <property type="match status" value="1"/>
</dbReference>
<dbReference type="InterPro" id="IPR052835">
    <property type="entry name" value="Nepro"/>
</dbReference>
<dbReference type="PANTHER" id="PTHR34761">
    <property type="entry name" value="NUCLEOLUS AND NEURAL PROGENITOR PROTEIN"/>
    <property type="match status" value="1"/>
</dbReference>
<organism evidence="3 4">
    <name type="scientific">Mycteria americana</name>
    <name type="common">Wood stork</name>
    <dbReference type="NCBI Taxonomy" id="33587"/>
    <lineage>
        <taxon>Eukaryota</taxon>
        <taxon>Metazoa</taxon>
        <taxon>Chordata</taxon>
        <taxon>Craniata</taxon>
        <taxon>Vertebrata</taxon>
        <taxon>Euteleostomi</taxon>
        <taxon>Archelosauria</taxon>
        <taxon>Archosauria</taxon>
        <taxon>Dinosauria</taxon>
        <taxon>Saurischia</taxon>
        <taxon>Theropoda</taxon>
        <taxon>Coelurosauria</taxon>
        <taxon>Aves</taxon>
        <taxon>Neognathae</taxon>
        <taxon>Neoaves</taxon>
        <taxon>Aequornithes</taxon>
        <taxon>Ciconiiformes</taxon>
        <taxon>Ciconiidae</taxon>
        <taxon>Mycteria</taxon>
    </lineage>
</organism>
<evidence type="ECO:0000256" key="1">
    <source>
        <dbReference type="SAM" id="MobiDB-lite"/>
    </source>
</evidence>
<dbReference type="InterPro" id="IPR027951">
    <property type="entry name" value="Nepro_N"/>
</dbReference>
<evidence type="ECO:0000259" key="2">
    <source>
        <dbReference type="Pfam" id="PF14780"/>
    </source>
</evidence>
<gene>
    <name evidence="3" type="ORF">QYF61_002690</name>
</gene>
<reference evidence="3 4" key="1">
    <citation type="journal article" date="2023" name="J. Hered.">
        <title>Chromosome-level genome of the wood stork (Mycteria americana) provides insight into avian chromosome evolution.</title>
        <authorList>
            <person name="Flamio R. Jr."/>
            <person name="Ramstad K.M."/>
        </authorList>
    </citation>
    <scope>NUCLEOTIDE SEQUENCE [LARGE SCALE GENOMIC DNA]</scope>
    <source>
        <strain evidence="3">JAX WOST 10</strain>
    </source>
</reference>
<dbReference type="AlphaFoldDB" id="A0AAN7SIC7"/>
<sequence>MVPPAFGLPPALRSTAPTGGKMAAPEAAWNRLDVPWPASSATVALAAKHPAGPRRGRRVGLGRGAGPRRAGGRFKAFPGAARHAAVCGVRWLPVLRRRCDIAGKRLSGTGLAAEGRVLRAVLYVYHSRLLRHRSYLALQQVEQCLKRLWKMNLVGCIEALAGLIPNLSVKHLCSEEFILLNTVASGLLSRLWIQYRCVLQSLMSLYGMLSTSLHLVSETQQMPYIKGFTFPSDISNFLGVNVSSEVKKQKARMLTTKKPTSWLKKLFSTMPEAVSEAGKKRNFATCTSAVKNCSIPCPADIGEPVLVTRPSRGKHLGFDVKSLLRPSRPPTQEGISTASTPFKAKSASLSSRIAKLRHTGSLVQMVQTATSFGELSEALRKAILWCKGKKFKPEAYFLRNKLLKSNRLHHVEAQGCSLKKKLCCVKTSVRKYLLYGSQNAHWPKQYLGARFCRRRIKSSVRLKRTLKTVWQKPSELFGVCENSASLSLPAYQDGPLSQEGHSNTDTGCVKLSTAGTPKQLLLEGSPGPMWKEATENMDIDSIFAAMGV</sequence>
<dbReference type="EMBL" id="JAUNZN010000001">
    <property type="protein sequence ID" value="KAK4829293.1"/>
    <property type="molecule type" value="Genomic_DNA"/>
</dbReference>
<feature type="region of interest" description="Disordered" evidence="1">
    <location>
        <begin position="1"/>
        <end position="20"/>
    </location>
</feature>
<dbReference type="GO" id="GO:0045747">
    <property type="term" value="P:positive regulation of Notch signaling pathway"/>
    <property type="evidence" value="ECO:0007669"/>
    <property type="project" value="TreeGrafter"/>
</dbReference>